<dbReference type="InterPro" id="IPR036397">
    <property type="entry name" value="RNaseH_sf"/>
</dbReference>
<dbReference type="Pfam" id="PF00476">
    <property type="entry name" value="DNA_pol_A"/>
    <property type="match status" value="1"/>
</dbReference>
<feature type="compositionally biased region" description="Basic and acidic residues" evidence="1">
    <location>
        <begin position="109"/>
        <end position="124"/>
    </location>
</feature>
<evidence type="ECO:0000313" key="3">
    <source>
        <dbReference type="EnsemblMetazoa" id="AMAM008818-PA"/>
    </source>
</evidence>
<evidence type="ECO:0000313" key="4">
    <source>
        <dbReference type="Proteomes" id="UP000075901"/>
    </source>
</evidence>
<dbReference type="Gene3D" id="3.30.70.370">
    <property type="match status" value="1"/>
</dbReference>
<dbReference type="GO" id="GO:0097681">
    <property type="term" value="P:double-strand break repair via alternative nonhomologous end joining"/>
    <property type="evidence" value="ECO:0007669"/>
    <property type="project" value="TreeGrafter"/>
</dbReference>
<dbReference type="PANTHER" id="PTHR10133:SF62">
    <property type="entry name" value="DNA POLYMERASE THETA"/>
    <property type="match status" value="1"/>
</dbReference>
<dbReference type="Proteomes" id="UP000075901">
    <property type="component" value="Unassembled WGS sequence"/>
</dbReference>
<dbReference type="GO" id="GO:0006261">
    <property type="term" value="P:DNA-templated DNA replication"/>
    <property type="evidence" value="ECO:0007669"/>
    <property type="project" value="InterPro"/>
</dbReference>
<sequence length="818" mass="91922">MRISSLNGQRARLLYDGGIVGLVQLANADRLTVETILHNRTSFEMERVRENEHTHEAERRKRLRNLYLTGRAGVTVEEAARLLIQEARAYVQLEHGLANPSWSQLTVGHAEEEEKATEETDKRAKPLSGSTVVRSEEQTSSLSLLSHGGESSSTTERHFHNSLLMQHDRVMTNNDDGDDGTMAHLTIIDVCSNREVYDQFRQVVAKQSSLTIAFGVEQAEVHCHGGRVPSTIGAHLQNRERVPKTTPDRSYTFDDNLYLAGMGVTVKDTSSTVYYIDLQHDTVVDGAEKVRFVRALFSTEQLTITLLDAKDQLKIVYRSRLLPVAEGDQLMVATLQDPRVACWLMQTDAETLTLDAMIERHCPTLKKRIEQAWTGQQRWITPKWTGHAVNHHSPIDARQRCAVECLIVRELMSCVGERLAATGDSLPICFSTREMPVQVALARAEVIGFPVDRERLGALITRLKACRDRIADEARKLNGNRRLDFGSSRAVAKALQLACGAGQKRCRTVRQVLERLDSPLAALVIAHRKIESNLSRTIEPLYRIIRAGSDRVHGRSFCFTSTGRITMHEPNLQTVVKDFTVPSGLGHEFDGECRLFSCRSTFACADPSRTVLLSADFCQLELCILTHLSQDRQLMAALGQTTCKDVFRALAARWNQLEDEADVSEELRNRTKTIVYGVIYGMGARAMAAELQCDEDAARTLMEQFHATYPGIRRYIERIVQLTGRLGYIETLTGRRRHLPAISSANARERAEAERQAVCTTIQGSAADILKNAIVRMRRNLGKYRNVLELSEIRLVLHVHDELIYEVPKNQLSKVAKL</sequence>
<dbReference type="GO" id="GO:0003887">
    <property type="term" value="F:DNA-directed DNA polymerase activity"/>
    <property type="evidence" value="ECO:0007669"/>
    <property type="project" value="InterPro"/>
</dbReference>
<keyword evidence="4" id="KW-1185">Reference proteome</keyword>
<dbReference type="VEuPathDB" id="VectorBase:AMAM008818"/>
<accession>A0A182SKY7</accession>
<dbReference type="InterPro" id="IPR043502">
    <property type="entry name" value="DNA/RNA_pol_sf"/>
</dbReference>
<feature type="region of interest" description="Disordered" evidence="1">
    <location>
        <begin position="104"/>
        <end position="156"/>
    </location>
</feature>
<dbReference type="EnsemblMetazoa" id="AMAM008818-RA">
    <property type="protein sequence ID" value="AMAM008818-PA"/>
    <property type="gene ID" value="AMAM008818"/>
</dbReference>
<organism evidence="3 4">
    <name type="scientific">Anopheles maculatus</name>
    <dbReference type="NCBI Taxonomy" id="74869"/>
    <lineage>
        <taxon>Eukaryota</taxon>
        <taxon>Metazoa</taxon>
        <taxon>Ecdysozoa</taxon>
        <taxon>Arthropoda</taxon>
        <taxon>Hexapoda</taxon>
        <taxon>Insecta</taxon>
        <taxon>Pterygota</taxon>
        <taxon>Neoptera</taxon>
        <taxon>Endopterygota</taxon>
        <taxon>Diptera</taxon>
        <taxon>Nematocera</taxon>
        <taxon>Culicoidea</taxon>
        <taxon>Culicidae</taxon>
        <taxon>Anophelinae</taxon>
        <taxon>Anopheles</taxon>
        <taxon>Anopheles maculatus group</taxon>
    </lineage>
</organism>
<dbReference type="CDD" id="cd08638">
    <property type="entry name" value="DNA_pol_A_theta"/>
    <property type="match status" value="1"/>
</dbReference>
<dbReference type="AlphaFoldDB" id="A0A182SKY7"/>
<dbReference type="InterPro" id="IPR001098">
    <property type="entry name" value="DNA-dir_DNA_pol_A_palm_dom"/>
</dbReference>
<reference evidence="4" key="1">
    <citation type="submission" date="2013-09" db="EMBL/GenBank/DDBJ databases">
        <title>The Genome Sequence of Anopheles maculatus species B.</title>
        <authorList>
            <consortium name="The Broad Institute Genomics Platform"/>
            <person name="Neafsey D.E."/>
            <person name="Besansky N."/>
            <person name="Howell P."/>
            <person name="Walton C."/>
            <person name="Young S.K."/>
            <person name="Zeng Q."/>
            <person name="Gargeya S."/>
            <person name="Fitzgerald M."/>
            <person name="Haas B."/>
            <person name="Abouelleil A."/>
            <person name="Allen A.W."/>
            <person name="Alvarado L."/>
            <person name="Arachchi H.M."/>
            <person name="Berlin A.M."/>
            <person name="Chapman S.B."/>
            <person name="Gainer-Dewar J."/>
            <person name="Goldberg J."/>
            <person name="Griggs A."/>
            <person name="Gujja S."/>
            <person name="Hansen M."/>
            <person name="Howarth C."/>
            <person name="Imamovic A."/>
            <person name="Ireland A."/>
            <person name="Larimer J."/>
            <person name="McCowan C."/>
            <person name="Murphy C."/>
            <person name="Pearson M."/>
            <person name="Poon T.W."/>
            <person name="Priest M."/>
            <person name="Roberts A."/>
            <person name="Saif S."/>
            <person name="Shea T."/>
            <person name="Sisk P."/>
            <person name="Sykes S."/>
            <person name="Wortman J."/>
            <person name="Nusbaum C."/>
            <person name="Birren B."/>
        </authorList>
    </citation>
    <scope>NUCLEOTIDE SEQUENCE [LARGE SCALE GENOMIC DNA]</scope>
    <source>
        <strain evidence="4">maculatus3</strain>
    </source>
</reference>
<reference evidence="3" key="2">
    <citation type="submission" date="2020-05" db="UniProtKB">
        <authorList>
            <consortium name="EnsemblMetazoa"/>
        </authorList>
    </citation>
    <scope>IDENTIFICATION</scope>
    <source>
        <strain evidence="3">maculatus3</strain>
    </source>
</reference>
<dbReference type="Gene3D" id="3.30.420.10">
    <property type="entry name" value="Ribonuclease H-like superfamily/Ribonuclease H"/>
    <property type="match status" value="1"/>
</dbReference>
<feature type="domain" description="DNA-directed DNA polymerase family A palm" evidence="2">
    <location>
        <begin position="596"/>
        <end position="811"/>
    </location>
</feature>
<feature type="compositionally biased region" description="Low complexity" evidence="1">
    <location>
        <begin position="140"/>
        <end position="154"/>
    </location>
</feature>
<dbReference type="PRINTS" id="PR00868">
    <property type="entry name" value="DNAPOLI"/>
</dbReference>
<dbReference type="SMART" id="SM00482">
    <property type="entry name" value="POLAc"/>
    <property type="match status" value="1"/>
</dbReference>
<dbReference type="InterPro" id="IPR002298">
    <property type="entry name" value="DNA_polymerase_A"/>
</dbReference>
<dbReference type="PANTHER" id="PTHR10133">
    <property type="entry name" value="DNA POLYMERASE I"/>
    <property type="match status" value="1"/>
</dbReference>
<name>A0A182SKY7_9DIPT</name>
<dbReference type="Gene3D" id="1.10.150.20">
    <property type="entry name" value="5' to 3' exonuclease, C-terminal subdomain"/>
    <property type="match status" value="1"/>
</dbReference>
<evidence type="ECO:0000259" key="2">
    <source>
        <dbReference type="SMART" id="SM00482"/>
    </source>
</evidence>
<dbReference type="GO" id="GO:0003677">
    <property type="term" value="F:DNA binding"/>
    <property type="evidence" value="ECO:0007669"/>
    <property type="project" value="InterPro"/>
</dbReference>
<dbReference type="SUPFAM" id="SSF56672">
    <property type="entry name" value="DNA/RNA polymerases"/>
    <property type="match status" value="1"/>
</dbReference>
<dbReference type="Gene3D" id="1.20.1060.10">
    <property type="entry name" value="Taq DNA Polymerase, Chain T, domain 4"/>
    <property type="match status" value="1"/>
</dbReference>
<dbReference type="FunFam" id="1.10.150.20:FF:000070">
    <property type="entry name" value="DNA polymerase I, putative"/>
    <property type="match status" value="1"/>
</dbReference>
<protein>
    <recommendedName>
        <fullName evidence="2">DNA-directed DNA polymerase family A palm domain-containing protein</fullName>
    </recommendedName>
</protein>
<proteinExistence type="predicted"/>
<evidence type="ECO:0000256" key="1">
    <source>
        <dbReference type="SAM" id="MobiDB-lite"/>
    </source>
</evidence>